<feature type="compositionally biased region" description="Low complexity" evidence="1">
    <location>
        <begin position="1"/>
        <end position="16"/>
    </location>
</feature>
<name>A0ABN9VMR8_9DINO</name>
<gene>
    <name evidence="2" type="ORF">PCOR1329_LOCUS59218</name>
</gene>
<evidence type="ECO:0000256" key="1">
    <source>
        <dbReference type="SAM" id="MobiDB-lite"/>
    </source>
</evidence>
<dbReference type="EMBL" id="CAUYUJ010017378">
    <property type="protein sequence ID" value="CAK0874261.1"/>
    <property type="molecule type" value="Genomic_DNA"/>
</dbReference>
<comment type="caution">
    <text evidence="2">The sequence shown here is derived from an EMBL/GenBank/DDBJ whole genome shotgun (WGS) entry which is preliminary data.</text>
</comment>
<accession>A0ABN9VMR8</accession>
<proteinExistence type="predicted"/>
<dbReference type="Proteomes" id="UP001189429">
    <property type="component" value="Unassembled WGS sequence"/>
</dbReference>
<organism evidence="2 3">
    <name type="scientific">Prorocentrum cordatum</name>
    <dbReference type="NCBI Taxonomy" id="2364126"/>
    <lineage>
        <taxon>Eukaryota</taxon>
        <taxon>Sar</taxon>
        <taxon>Alveolata</taxon>
        <taxon>Dinophyceae</taxon>
        <taxon>Prorocentrales</taxon>
        <taxon>Prorocentraceae</taxon>
        <taxon>Prorocentrum</taxon>
    </lineage>
</organism>
<keyword evidence="3" id="KW-1185">Reference proteome</keyword>
<reference evidence="2" key="1">
    <citation type="submission" date="2023-10" db="EMBL/GenBank/DDBJ databases">
        <authorList>
            <person name="Chen Y."/>
            <person name="Shah S."/>
            <person name="Dougan E. K."/>
            <person name="Thang M."/>
            <person name="Chan C."/>
        </authorList>
    </citation>
    <scope>NUCLEOTIDE SEQUENCE [LARGE SCALE GENOMIC DNA]</scope>
</reference>
<feature type="non-terminal residue" evidence="2">
    <location>
        <position position="1"/>
    </location>
</feature>
<feature type="compositionally biased region" description="Pro residues" evidence="1">
    <location>
        <begin position="27"/>
        <end position="46"/>
    </location>
</feature>
<sequence length="236" mass="24031">VSDSPAAAQRHQAAPPLLDASGRQPLPRAPLAPAGPPPPVAAPPLPLVPPGPVSDYMIFPPPGVASPTGLPPMPPPVPYLNPPPLLPPHFGGPSFGWPGFPGTMPSLSLPPFPGTMPFASPHGPPLMPPPTAPPRGLDFAQGWWPPLGVGAAAPVDCGGGGGGETCAPGQSTDAMRNRRRRGCKKARDPDRREEDPLNGLPVWAFVDLGELVKSALVAGGEDGAEADADVRASVDA</sequence>
<feature type="region of interest" description="Disordered" evidence="1">
    <location>
        <begin position="1"/>
        <end position="46"/>
    </location>
</feature>
<feature type="region of interest" description="Disordered" evidence="1">
    <location>
        <begin position="166"/>
        <end position="197"/>
    </location>
</feature>
<evidence type="ECO:0000313" key="3">
    <source>
        <dbReference type="Proteomes" id="UP001189429"/>
    </source>
</evidence>
<protein>
    <submittedName>
        <fullName evidence="2">Uncharacterized protein</fullName>
    </submittedName>
</protein>
<evidence type="ECO:0000313" key="2">
    <source>
        <dbReference type="EMBL" id="CAK0874261.1"/>
    </source>
</evidence>
<feature type="compositionally biased region" description="Basic and acidic residues" evidence="1">
    <location>
        <begin position="185"/>
        <end position="195"/>
    </location>
</feature>